<sequence length="118" mass="13769">MRQDNRTWEGKLYRVVSYSTCSSPQLDQVQESAHQQKITNQRRTHGKGGECSFCWHYTLDPRGKKSDFVHCLYALAGYNGMAFTHWVRKNSRRTSPIPPRATMRQDNRTWGGVKQYSN</sequence>
<dbReference type="AlphaFoldDB" id="A0A4Y2JJI9"/>
<keyword evidence="3" id="KW-1185">Reference proteome</keyword>
<comment type="caution">
    <text evidence="2">The sequence shown here is derived from an EMBL/GenBank/DDBJ whole genome shotgun (WGS) entry which is preliminary data.</text>
</comment>
<reference evidence="2 3" key="1">
    <citation type="journal article" date="2019" name="Sci. Rep.">
        <title>Orb-weaving spider Araneus ventricosus genome elucidates the spidroin gene catalogue.</title>
        <authorList>
            <person name="Kono N."/>
            <person name="Nakamura H."/>
            <person name="Ohtoshi R."/>
            <person name="Moran D.A.P."/>
            <person name="Shinohara A."/>
            <person name="Yoshida Y."/>
            <person name="Fujiwara M."/>
            <person name="Mori M."/>
            <person name="Tomita M."/>
            <person name="Arakawa K."/>
        </authorList>
    </citation>
    <scope>NUCLEOTIDE SEQUENCE [LARGE SCALE GENOMIC DNA]</scope>
</reference>
<evidence type="ECO:0000313" key="2">
    <source>
        <dbReference type="EMBL" id="GBM89442.1"/>
    </source>
</evidence>
<dbReference type="Proteomes" id="UP000499080">
    <property type="component" value="Unassembled WGS sequence"/>
</dbReference>
<evidence type="ECO:0000256" key="1">
    <source>
        <dbReference type="SAM" id="MobiDB-lite"/>
    </source>
</evidence>
<proteinExistence type="predicted"/>
<gene>
    <name evidence="2" type="ORF">AVEN_133591_1</name>
</gene>
<organism evidence="2 3">
    <name type="scientific">Araneus ventricosus</name>
    <name type="common">Orbweaver spider</name>
    <name type="synonym">Epeira ventricosa</name>
    <dbReference type="NCBI Taxonomy" id="182803"/>
    <lineage>
        <taxon>Eukaryota</taxon>
        <taxon>Metazoa</taxon>
        <taxon>Ecdysozoa</taxon>
        <taxon>Arthropoda</taxon>
        <taxon>Chelicerata</taxon>
        <taxon>Arachnida</taxon>
        <taxon>Araneae</taxon>
        <taxon>Araneomorphae</taxon>
        <taxon>Entelegynae</taxon>
        <taxon>Araneoidea</taxon>
        <taxon>Araneidae</taxon>
        <taxon>Araneus</taxon>
    </lineage>
</organism>
<accession>A0A4Y2JJI9</accession>
<evidence type="ECO:0000313" key="3">
    <source>
        <dbReference type="Proteomes" id="UP000499080"/>
    </source>
</evidence>
<name>A0A4Y2JJI9_ARAVE</name>
<dbReference type="EMBL" id="BGPR01003540">
    <property type="protein sequence ID" value="GBM89442.1"/>
    <property type="molecule type" value="Genomic_DNA"/>
</dbReference>
<feature type="region of interest" description="Disordered" evidence="1">
    <location>
        <begin position="90"/>
        <end position="118"/>
    </location>
</feature>
<protein>
    <submittedName>
        <fullName evidence="2">Uncharacterized protein</fullName>
    </submittedName>
</protein>